<keyword evidence="1" id="KW-1133">Transmembrane helix</keyword>
<dbReference type="EMBL" id="FONG01000004">
    <property type="protein sequence ID" value="SFE62962.1"/>
    <property type="molecule type" value="Genomic_DNA"/>
</dbReference>
<protein>
    <submittedName>
        <fullName evidence="2">UPF0716 protein FxsA</fullName>
    </submittedName>
</protein>
<gene>
    <name evidence="2" type="ORF">SAMN05216251_104134</name>
</gene>
<sequence length="195" mass="20645">MTPPPRVRPQRAPQRRRSRARTIVPLAIAAWAVLEIWLLIVVAGATSGLTVFLLIIGGMVLGASAVKRAGRSAWRNLTAQVQAAQAQAGQRPEDTTPPAAGTGRNGLAMLGGLLLIIPGFISDAVGLLLLLPPTRKLIGKALDRLTSRALAARPAAPADPGSVGDLFQQARDANEQFRIHRPDGKVIQGEVVDRD</sequence>
<dbReference type="STRING" id="380248.SAMN05216251_104134"/>
<evidence type="ECO:0000313" key="2">
    <source>
        <dbReference type="EMBL" id="SFE62962.1"/>
    </source>
</evidence>
<dbReference type="NCBIfam" id="NF008527">
    <property type="entry name" value="PRK11463.1-1"/>
    <property type="match status" value="1"/>
</dbReference>
<keyword evidence="1" id="KW-0812">Transmembrane</keyword>
<feature type="transmembrane region" description="Helical" evidence="1">
    <location>
        <begin position="49"/>
        <end position="66"/>
    </location>
</feature>
<dbReference type="NCBIfam" id="NF008528">
    <property type="entry name" value="PRK11463.1-2"/>
    <property type="match status" value="1"/>
</dbReference>
<dbReference type="InterPro" id="IPR007313">
    <property type="entry name" value="FxsA"/>
</dbReference>
<evidence type="ECO:0000313" key="3">
    <source>
        <dbReference type="Proteomes" id="UP000199323"/>
    </source>
</evidence>
<reference evidence="2 3" key="1">
    <citation type="submission" date="2016-10" db="EMBL/GenBank/DDBJ databases">
        <authorList>
            <person name="de Groot N.N."/>
        </authorList>
    </citation>
    <scope>NUCLEOTIDE SEQUENCE [LARGE SCALE GENOMIC DNA]</scope>
    <source>
        <strain evidence="2 3">CGMCC 4.3510</strain>
    </source>
</reference>
<dbReference type="Pfam" id="PF04186">
    <property type="entry name" value="FxsA"/>
    <property type="match status" value="1"/>
</dbReference>
<dbReference type="PANTHER" id="PTHR35335:SF1">
    <property type="entry name" value="UPF0716 PROTEIN FXSA"/>
    <property type="match status" value="1"/>
</dbReference>
<keyword evidence="1" id="KW-0472">Membrane</keyword>
<accession>A0A1I2C497</accession>
<dbReference type="GO" id="GO:0016020">
    <property type="term" value="C:membrane"/>
    <property type="evidence" value="ECO:0007669"/>
    <property type="project" value="InterPro"/>
</dbReference>
<dbReference type="AlphaFoldDB" id="A0A1I2C497"/>
<feature type="transmembrane region" description="Helical" evidence="1">
    <location>
        <begin position="107"/>
        <end position="131"/>
    </location>
</feature>
<name>A0A1I2C497_9ACTN</name>
<evidence type="ECO:0000256" key="1">
    <source>
        <dbReference type="SAM" id="Phobius"/>
    </source>
</evidence>
<organism evidence="2 3">
    <name type="scientific">Actinacidiphila alni</name>
    <dbReference type="NCBI Taxonomy" id="380248"/>
    <lineage>
        <taxon>Bacteria</taxon>
        <taxon>Bacillati</taxon>
        <taxon>Actinomycetota</taxon>
        <taxon>Actinomycetes</taxon>
        <taxon>Kitasatosporales</taxon>
        <taxon>Streptomycetaceae</taxon>
        <taxon>Actinacidiphila</taxon>
    </lineage>
</organism>
<dbReference type="Proteomes" id="UP000199323">
    <property type="component" value="Unassembled WGS sequence"/>
</dbReference>
<keyword evidence="3" id="KW-1185">Reference proteome</keyword>
<dbReference type="OrthoDB" id="5192742at2"/>
<proteinExistence type="predicted"/>
<feature type="transmembrane region" description="Helical" evidence="1">
    <location>
        <begin position="20"/>
        <end position="43"/>
    </location>
</feature>
<dbReference type="PANTHER" id="PTHR35335">
    <property type="entry name" value="UPF0716 PROTEIN FXSA"/>
    <property type="match status" value="1"/>
</dbReference>